<evidence type="ECO:0000256" key="3">
    <source>
        <dbReference type="ARBA" id="ARBA00022448"/>
    </source>
</evidence>
<dbReference type="EC" id="7.4.2.9" evidence="8"/>
<proteinExistence type="inferred from homology"/>
<dbReference type="EMBL" id="CP159578">
    <property type="protein sequence ID" value="XCJ77758.1"/>
    <property type="molecule type" value="Genomic_DNA"/>
</dbReference>
<dbReference type="InterPro" id="IPR050388">
    <property type="entry name" value="ABC_Ni/Peptide_Import"/>
</dbReference>
<keyword evidence="5" id="KW-0547">Nucleotide-binding</keyword>
<dbReference type="InterPro" id="IPR027417">
    <property type="entry name" value="P-loop_NTPase"/>
</dbReference>
<dbReference type="SMART" id="SM00382">
    <property type="entry name" value="AAA"/>
    <property type="match status" value="1"/>
</dbReference>
<dbReference type="GO" id="GO:0016887">
    <property type="term" value="F:ATP hydrolysis activity"/>
    <property type="evidence" value="ECO:0007669"/>
    <property type="project" value="InterPro"/>
</dbReference>
<dbReference type="InterPro" id="IPR017871">
    <property type="entry name" value="ABC_transporter-like_CS"/>
</dbReference>
<dbReference type="GO" id="GO:0055085">
    <property type="term" value="P:transmembrane transport"/>
    <property type="evidence" value="ECO:0007669"/>
    <property type="project" value="UniProtKB-ARBA"/>
</dbReference>
<dbReference type="PROSITE" id="PS50893">
    <property type="entry name" value="ABC_TRANSPORTER_2"/>
    <property type="match status" value="1"/>
</dbReference>
<evidence type="ECO:0000256" key="9">
    <source>
        <dbReference type="ARBA" id="ARBA00047356"/>
    </source>
</evidence>
<evidence type="ECO:0000256" key="5">
    <source>
        <dbReference type="ARBA" id="ARBA00022741"/>
    </source>
</evidence>
<evidence type="ECO:0000259" key="10">
    <source>
        <dbReference type="PROSITE" id="PS50893"/>
    </source>
</evidence>
<dbReference type="Gene3D" id="3.40.50.300">
    <property type="entry name" value="P-loop containing nucleotide triphosphate hydrolases"/>
    <property type="match status" value="1"/>
</dbReference>
<gene>
    <name evidence="11" type="ORF">ABV408_09815</name>
</gene>
<evidence type="ECO:0000256" key="1">
    <source>
        <dbReference type="ARBA" id="ARBA00004417"/>
    </source>
</evidence>
<dbReference type="CDD" id="cd03257">
    <property type="entry name" value="ABC_NikE_OppD_transporters"/>
    <property type="match status" value="1"/>
</dbReference>
<feature type="domain" description="ABC transporter" evidence="10">
    <location>
        <begin position="4"/>
        <end position="254"/>
    </location>
</feature>
<evidence type="ECO:0000313" key="11">
    <source>
        <dbReference type="EMBL" id="XCJ77758.1"/>
    </source>
</evidence>
<dbReference type="SUPFAM" id="SSF52540">
    <property type="entry name" value="P-loop containing nucleoside triphosphate hydrolases"/>
    <property type="match status" value="1"/>
</dbReference>
<evidence type="ECO:0000256" key="6">
    <source>
        <dbReference type="ARBA" id="ARBA00022840"/>
    </source>
</evidence>
<keyword evidence="3" id="KW-0813">Transport</keyword>
<dbReference type="GO" id="GO:0005886">
    <property type="term" value="C:plasma membrane"/>
    <property type="evidence" value="ECO:0007669"/>
    <property type="project" value="UniProtKB-SubCell"/>
</dbReference>
<dbReference type="RefSeq" id="WP_353978807.1">
    <property type="nucleotide sequence ID" value="NZ_CP159578.1"/>
</dbReference>
<dbReference type="Pfam" id="PF08352">
    <property type="entry name" value="oligo_HPY"/>
    <property type="match status" value="1"/>
</dbReference>
<dbReference type="InterPro" id="IPR013563">
    <property type="entry name" value="Oligopep_ABC_C"/>
</dbReference>
<dbReference type="InterPro" id="IPR003439">
    <property type="entry name" value="ABC_transporter-like_ATP-bd"/>
</dbReference>
<dbReference type="GO" id="GO:0005524">
    <property type="term" value="F:ATP binding"/>
    <property type="evidence" value="ECO:0007669"/>
    <property type="project" value="UniProtKB-KW"/>
</dbReference>
<keyword evidence="4" id="KW-1003">Cell membrane</keyword>
<evidence type="ECO:0000256" key="4">
    <source>
        <dbReference type="ARBA" id="ARBA00022475"/>
    </source>
</evidence>
<keyword evidence="7" id="KW-0472">Membrane</keyword>
<keyword evidence="6 11" id="KW-0067">ATP-binding</keyword>
<dbReference type="InterPro" id="IPR003593">
    <property type="entry name" value="AAA+_ATPase"/>
</dbReference>
<name>A0AB74U572_9GAMM</name>
<sequence>MALLEVDDLSVRFTLPGVALEAVAGVSFRLGRGERLGIVGESGAGKSVLGFSLVNLLTPPGRVASGRIRLEGRELTTLSERRWRGIRGRRMAMVFQDPRATLNPVLTVGQQMHETLRAHRRLSRRLARRMVLYRLHQVGLEAPESQLARYPHQLSGGQCQRVVIAMALLLDPDIIIADEPTTALDVTTQAELVALLTSLCRTHDLSLIVISHDLAVIQQLTQRVLVMYAGRVVESGPTREVINDPQHPYTQALIDALPQMYPPRAPLRPIPGSPPAPGAGPAGCAFHPRCRYRHAADDELRRRCEGSPPELIPSSGSEVACHWVAQLIDHDMIGHEAIDSAEVHHEPLG</sequence>
<organism evidence="11">
    <name type="scientific">Salinicola endophyticus</name>
    <dbReference type="NCBI Taxonomy" id="1949083"/>
    <lineage>
        <taxon>Bacteria</taxon>
        <taxon>Pseudomonadati</taxon>
        <taxon>Pseudomonadota</taxon>
        <taxon>Gammaproteobacteria</taxon>
        <taxon>Oceanospirillales</taxon>
        <taxon>Halomonadaceae</taxon>
        <taxon>Salinicola</taxon>
    </lineage>
</organism>
<dbReference type="PANTHER" id="PTHR43297">
    <property type="entry name" value="OLIGOPEPTIDE TRANSPORT ATP-BINDING PROTEIN APPD"/>
    <property type="match status" value="1"/>
</dbReference>
<dbReference type="Pfam" id="PF00005">
    <property type="entry name" value="ABC_tran"/>
    <property type="match status" value="1"/>
</dbReference>
<dbReference type="PANTHER" id="PTHR43297:SF2">
    <property type="entry name" value="DIPEPTIDE TRANSPORT ATP-BINDING PROTEIN DPPD"/>
    <property type="match status" value="1"/>
</dbReference>
<dbReference type="PROSITE" id="PS00211">
    <property type="entry name" value="ABC_TRANSPORTER_1"/>
    <property type="match status" value="1"/>
</dbReference>
<evidence type="ECO:0000256" key="2">
    <source>
        <dbReference type="ARBA" id="ARBA00005417"/>
    </source>
</evidence>
<dbReference type="AlphaFoldDB" id="A0AB74U572"/>
<comment type="catalytic activity">
    <reaction evidence="9">
        <text>a dipeptide(out) + ATP + H2O = a dipeptide(in) + ADP + phosphate + H(+)</text>
        <dbReference type="Rhea" id="RHEA:23120"/>
        <dbReference type="ChEBI" id="CHEBI:15377"/>
        <dbReference type="ChEBI" id="CHEBI:15378"/>
        <dbReference type="ChEBI" id="CHEBI:30616"/>
        <dbReference type="ChEBI" id="CHEBI:43474"/>
        <dbReference type="ChEBI" id="CHEBI:90799"/>
        <dbReference type="ChEBI" id="CHEBI:456216"/>
        <dbReference type="EC" id="7.4.2.9"/>
    </reaction>
</comment>
<comment type="subcellular location">
    <subcellularLocation>
        <location evidence="1">Cell inner membrane</location>
        <topology evidence="1">Peripheral membrane protein</topology>
    </subcellularLocation>
</comment>
<evidence type="ECO:0000256" key="7">
    <source>
        <dbReference type="ARBA" id="ARBA00023136"/>
    </source>
</evidence>
<reference evidence="11" key="1">
    <citation type="submission" date="2024-06" db="EMBL/GenBank/DDBJ databases">
        <title>Complete genome of Salinicola endophyticus HNIBRBA4755.</title>
        <authorList>
            <person name="Shin S.Y."/>
            <person name="Kang H."/>
            <person name="Song J."/>
        </authorList>
    </citation>
    <scope>NUCLEOTIDE SEQUENCE</scope>
    <source>
        <strain evidence="11">HNIBRBA4755</strain>
    </source>
</reference>
<accession>A0AB74U572</accession>
<dbReference type="GO" id="GO:0015833">
    <property type="term" value="P:peptide transport"/>
    <property type="evidence" value="ECO:0007669"/>
    <property type="project" value="InterPro"/>
</dbReference>
<protein>
    <recommendedName>
        <fullName evidence="8">ABC-type dipeptide transporter</fullName>
        <ecNumber evidence="8">7.4.2.9</ecNumber>
    </recommendedName>
</protein>
<dbReference type="FunFam" id="3.40.50.300:FF:000016">
    <property type="entry name" value="Oligopeptide ABC transporter ATP-binding component"/>
    <property type="match status" value="1"/>
</dbReference>
<dbReference type="NCBIfam" id="TIGR01727">
    <property type="entry name" value="oligo_HPY"/>
    <property type="match status" value="1"/>
</dbReference>
<evidence type="ECO:0000256" key="8">
    <source>
        <dbReference type="ARBA" id="ARBA00038852"/>
    </source>
</evidence>
<comment type="similarity">
    <text evidence="2">Belongs to the ABC transporter superfamily.</text>
</comment>